<dbReference type="OrthoDB" id="6252103at2759"/>
<gene>
    <name evidence="1" type="ORF">EZS28_030935</name>
</gene>
<dbReference type="SUPFAM" id="SSF50978">
    <property type="entry name" value="WD40 repeat-like"/>
    <property type="match status" value="1"/>
</dbReference>
<proteinExistence type="predicted"/>
<dbReference type="Proteomes" id="UP000324800">
    <property type="component" value="Unassembled WGS sequence"/>
</dbReference>
<keyword evidence="1" id="KW-0966">Cell projection</keyword>
<evidence type="ECO:0000313" key="2">
    <source>
        <dbReference type="Proteomes" id="UP000324800"/>
    </source>
</evidence>
<dbReference type="InterPro" id="IPR036322">
    <property type="entry name" value="WD40_repeat_dom_sf"/>
</dbReference>
<dbReference type="Gene3D" id="2.130.10.10">
    <property type="entry name" value="YVTN repeat-like/Quinoprotein amine dehydrogenase"/>
    <property type="match status" value="1"/>
</dbReference>
<comment type="caution">
    <text evidence="1">The sequence shown here is derived from an EMBL/GenBank/DDBJ whole genome shotgun (WGS) entry which is preliminary data.</text>
</comment>
<sequence length="287" mass="32742">MKDLRMTVTAVHITYDSLECAISRSDGQMISRQLTHYIRLKQMIKTANFHGMGNLQVKLQLIACGSGLFSICIDVSEGKQFCEEQQSDKELFNIAVDSTEMKFALVGADQLEKIRSFGPKFERLLYAFNDSHKKVTSITTHLNSPAIVSEVSEGQVRLWKLCRDCQQLKATMKEHIMAVTAVWVTQNDLECVSSGSDGQMLTWLLTRHIRLKQMIKTANFQDIENLQDNSQFIACGSDRFTTYFDVFGRNKLHEVKLSDKELFNIAVDLSEIQFALVDVDQLNSYFR</sequence>
<name>A0A5J4USZ0_9EUKA</name>
<dbReference type="EMBL" id="SNRW01012663">
    <property type="protein sequence ID" value="KAA6373538.1"/>
    <property type="molecule type" value="Genomic_DNA"/>
</dbReference>
<reference evidence="1 2" key="1">
    <citation type="submission" date="2019-03" db="EMBL/GenBank/DDBJ databases">
        <title>Single cell metagenomics reveals metabolic interactions within the superorganism composed of flagellate Streblomastix strix and complex community of Bacteroidetes bacteria on its surface.</title>
        <authorList>
            <person name="Treitli S.C."/>
            <person name="Kolisko M."/>
            <person name="Husnik F."/>
            <person name="Keeling P."/>
            <person name="Hampl V."/>
        </authorList>
    </citation>
    <scope>NUCLEOTIDE SEQUENCE [LARGE SCALE GENOMIC DNA]</scope>
    <source>
        <strain evidence="1">ST1C</strain>
    </source>
</reference>
<feature type="non-terminal residue" evidence="1">
    <location>
        <position position="287"/>
    </location>
</feature>
<accession>A0A5J4USZ0</accession>
<dbReference type="AlphaFoldDB" id="A0A5J4USZ0"/>
<keyword evidence="1" id="KW-0282">Flagellum</keyword>
<evidence type="ECO:0000313" key="1">
    <source>
        <dbReference type="EMBL" id="KAA6373538.1"/>
    </source>
</evidence>
<organism evidence="1 2">
    <name type="scientific">Streblomastix strix</name>
    <dbReference type="NCBI Taxonomy" id="222440"/>
    <lineage>
        <taxon>Eukaryota</taxon>
        <taxon>Metamonada</taxon>
        <taxon>Preaxostyla</taxon>
        <taxon>Oxymonadida</taxon>
        <taxon>Streblomastigidae</taxon>
        <taxon>Streblomastix</taxon>
    </lineage>
</organism>
<keyword evidence="1" id="KW-0969">Cilium</keyword>
<protein>
    <submittedName>
        <fullName evidence="1">Putative flagellar associated protein</fullName>
    </submittedName>
</protein>
<dbReference type="InterPro" id="IPR015943">
    <property type="entry name" value="WD40/YVTN_repeat-like_dom_sf"/>
</dbReference>